<keyword evidence="1" id="KW-0175">Coiled coil</keyword>
<dbReference type="EMBL" id="JABEQE010000020">
    <property type="protein sequence ID" value="MBB2173785.1"/>
    <property type="molecule type" value="Genomic_DNA"/>
</dbReference>
<dbReference type="InterPro" id="IPR038729">
    <property type="entry name" value="Rad50/SbcC_AAA"/>
</dbReference>
<keyword evidence="4" id="KW-1185">Reference proteome</keyword>
<sequence>MRIDREYHNIFGKLGAVMTAREGAFEFNENASLEENLSAFGSHISQLDAALAADLCDRFPILLDGKYKVEEIWDRLLDICVTPPATEAVATAQEQTAAANPNAPAVVQSLPTPPPTVTGWLLEGVLIEGFRGVNNEGQPLELKLHPTKVNSISAVNGVGKTSVYDAVRYAITGKLPWLDDLPATERDKDYYQNRFHSTGQSTIKLQLVAEPGSEKCEITVIRNSLGQRAVSAPTPWDATAILAGLNREFVFLDGPTFQRFIEAAPLTRGRTFSGLLGLSAYSDLRQALAGLANTRAFNSHFGITAHTQAKTREERTVGELSRAIANDYETLVGTAIGTLDTTTAKEKCNEALTQIAPLKPVCQGKAFDTINIDACIEAIKDAEGGPKRERLGACIRERGGLAKVNHDAPNTARAELLVTRATERAEALERTAGDLMLQLYQAGTKVIESGQWEDTHLCPLCDGKAPRSLKEHLAFRLSEFEALDKATALLAAEWNEAGWTELLQLEAVIETVPEKRLFAGHQARARSGTITQAEAETLVQYLATLRSKATELDEQLEREQAQLERELPPSSVEVTKKVETARRLQENWSKLDLSQKALVAEQAREDCVDRIRSFLKGTSSAFATAEAGMSSARLAAVEPIFKSYFKKMSFYGVEPAVSKKVNSEELRINLAQFYGLTNVSPQALLSESFRNAFAISLYLAAASLYSGLPKFIVLDDVTSSFDAGHQNFLVELIRTTFARPGNAAGPQVILLSHDTMLEKLFNKHTGTGTWWHQRIEGSPQVAVLPQAGAVNKVRDRTISMLQAGQVDFAKEGVRQYLEYRLSDLISKLRIPVPVDIAFNDDKHLSHEFLKAIEAAVKLHKAANILTLASAQEVGLNTNMITIVGNFLSHWGTGQTAAFSGPSLLGVMQAIDDYCDCFTFEPAPGAPRRYYKTLSQQQ</sequence>
<reference evidence="3 4" key="1">
    <citation type="submission" date="2020-04" db="EMBL/GenBank/DDBJ databases">
        <title>Description of novel Gluconacetobacter.</title>
        <authorList>
            <person name="Sombolestani A."/>
        </authorList>
    </citation>
    <scope>NUCLEOTIDE SEQUENCE [LARGE SCALE GENOMIC DNA]</scope>
    <source>
        <strain evidence="3 4">LMG 27724</strain>
    </source>
</reference>
<dbReference type="AlphaFoldDB" id="A0A7W4J313"/>
<dbReference type="SUPFAM" id="SSF52540">
    <property type="entry name" value="P-loop containing nucleoside triphosphate hydrolases"/>
    <property type="match status" value="1"/>
</dbReference>
<dbReference type="PANTHER" id="PTHR32114">
    <property type="entry name" value="ABC TRANSPORTER ABCH.3"/>
    <property type="match status" value="1"/>
</dbReference>
<evidence type="ECO:0000313" key="3">
    <source>
        <dbReference type="EMBL" id="MBB2173785.1"/>
    </source>
</evidence>
<proteinExistence type="predicted"/>
<dbReference type="PANTHER" id="PTHR32114:SF2">
    <property type="entry name" value="ABC TRANSPORTER ABCH.3"/>
    <property type="match status" value="1"/>
</dbReference>
<name>A0A7W4J313_9PROT</name>
<dbReference type="Proteomes" id="UP000577891">
    <property type="component" value="Unassembled WGS sequence"/>
</dbReference>
<feature type="coiled-coil region" evidence="1">
    <location>
        <begin position="411"/>
        <end position="438"/>
    </location>
</feature>
<evidence type="ECO:0000259" key="2">
    <source>
        <dbReference type="Pfam" id="PF13476"/>
    </source>
</evidence>
<dbReference type="Pfam" id="PF13476">
    <property type="entry name" value="AAA_23"/>
    <property type="match status" value="1"/>
</dbReference>
<dbReference type="InterPro" id="IPR027417">
    <property type="entry name" value="P-loop_NTPase"/>
</dbReference>
<evidence type="ECO:0000313" key="4">
    <source>
        <dbReference type="Proteomes" id="UP000577891"/>
    </source>
</evidence>
<dbReference type="GO" id="GO:0016887">
    <property type="term" value="F:ATP hydrolysis activity"/>
    <property type="evidence" value="ECO:0007669"/>
    <property type="project" value="InterPro"/>
</dbReference>
<protein>
    <submittedName>
        <fullName evidence="3">AAA family ATPase</fullName>
    </submittedName>
</protein>
<dbReference type="GO" id="GO:0006302">
    <property type="term" value="P:double-strand break repair"/>
    <property type="evidence" value="ECO:0007669"/>
    <property type="project" value="InterPro"/>
</dbReference>
<organism evidence="3 4">
    <name type="scientific">Gluconacetobacter asukensis</name>
    <dbReference type="NCBI Taxonomy" id="1017181"/>
    <lineage>
        <taxon>Bacteria</taxon>
        <taxon>Pseudomonadati</taxon>
        <taxon>Pseudomonadota</taxon>
        <taxon>Alphaproteobacteria</taxon>
        <taxon>Acetobacterales</taxon>
        <taxon>Acetobacteraceae</taxon>
        <taxon>Gluconacetobacter</taxon>
    </lineage>
</organism>
<evidence type="ECO:0000256" key="1">
    <source>
        <dbReference type="SAM" id="Coils"/>
    </source>
</evidence>
<accession>A0A7W4J313</accession>
<feature type="domain" description="Rad50/SbcC-type AAA" evidence="2">
    <location>
        <begin position="127"/>
        <end position="206"/>
    </location>
</feature>
<gene>
    <name evidence="3" type="ORF">HLH35_16955</name>
</gene>
<dbReference type="RefSeq" id="WP_182980277.1">
    <property type="nucleotide sequence ID" value="NZ_JABEQE010000020.1"/>
</dbReference>
<dbReference type="Gene3D" id="3.40.50.300">
    <property type="entry name" value="P-loop containing nucleotide triphosphate hydrolases"/>
    <property type="match status" value="2"/>
</dbReference>
<comment type="caution">
    <text evidence="3">The sequence shown here is derived from an EMBL/GenBank/DDBJ whole genome shotgun (WGS) entry which is preliminary data.</text>
</comment>